<evidence type="ECO:0000313" key="1">
    <source>
        <dbReference type="EMBL" id="QNO44003.1"/>
    </source>
</evidence>
<evidence type="ECO:0000313" key="4">
    <source>
        <dbReference type="EMBL" id="QNO46601.1"/>
    </source>
</evidence>
<dbReference type="EMBL" id="MT630885">
    <property type="protein sequence ID" value="QNO44003.1"/>
    <property type="molecule type" value="Genomic_DNA"/>
</dbReference>
<dbReference type="EMBL" id="MT630953">
    <property type="protein sequence ID" value="QNO44334.1"/>
    <property type="molecule type" value="Genomic_DNA"/>
</dbReference>
<proteinExistence type="predicted"/>
<sequence>MGHEYNHFMNLRIGGTPPYPAPPDDRSELDYLNELITDTYWFCYAFMTHEQIDKLNEHESTMDPEVIVKVERGMYLVHVPRYLAQFLNRGKRVLIEGETGWEVEEVL</sequence>
<dbReference type="AlphaFoldDB" id="A0A7G9YA17"/>
<protein>
    <submittedName>
        <fullName evidence="3">Uncharacterized protein</fullName>
    </submittedName>
</protein>
<evidence type="ECO:0000313" key="2">
    <source>
        <dbReference type="EMBL" id="QNO44334.1"/>
    </source>
</evidence>
<gene>
    <name evidence="4" type="ORF">DAJLEIKN_00002</name>
    <name evidence="3" type="ORF">FAKCBEAI_00002</name>
    <name evidence="2" type="ORF">IMEGGABC_00002</name>
    <name evidence="1" type="ORF">OHNDKECF_00002</name>
</gene>
<reference evidence="3" key="1">
    <citation type="submission" date="2020-06" db="EMBL/GenBank/DDBJ databases">
        <title>Unique genomic features of the anaerobic methanotrophic archaea.</title>
        <authorList>
            <person name="Chadwick G.L."/>
            <person name="Skennerton C.T."/>
            <person name="Laso-Perez R."/>
            <person name="Leu A.O."/>
            <person name="Speth D.R."/>
            <person name="Yu H."/>
            <person name="Morgan-Lang C."/>
            <person name="Hatzenpichler R."/>
            <person name="Goudeau D."/>
            <person name="Malmstrom R."/>
            <person name="Brazelton W.J."/>
            <person name="Woyke T."/>
            <person name="Hallam S.J."/>
            <person name="Tyson G.W."/>
            <person name="Wegener G."/>
            <person name="Boetius A."/>
            <person name="Orphan V."/>
        </authorList>
    </citation>
    <scope>NUCLEOTIDE SEQUENCE</scope>
</reference>
<dbReference type="EMBL" id="MT631209">
    <property type="protein sequence ID" value="QNO46601.1"/>
    <property type="molecule type" value="Genomic_DNA"/>
</dbReference>
<accession>A0A7G9YA17</accession>
<organism evidence="3">
    <name type="scientific">Candidatus Methanogaster sp. ANME-2c ERB4</name>
    <dbReference type="NCBI Taxonomy" id="2759911"/>
    <lineage>
        <taxon>Archaea</taxon>
        <taxon>Methanobacteriati</taxon>
        <taxon>Methanobacteriota</taxon>
        <taxon>Stenosarchaea group</taxon>
        <taxon>Methanomicrobia</taxon>
        <taxon>Methanosarcinales</taxon>
        <taxon>ANME-2 cluster</taxon>
        <taxon>Candidatus Methanogasteraceae</taxon>
        <taxon>Candidatus Methanogaster</taxon>
    </lineage>
</organism>
<name>A0A7G9YA17_9EURY</name>
<evidence type="ECO:0000313" key="3">
    <source>
        <dbReference type="EMBL" id="QNO44851.1"/>
    </source>
</evidence>
<dbReference type="EMBL" id="MT631026">
    <property type="protein sequence ID" value="QNO44851.1"/>
    <property type="molecule type" value="Genomic_DNA"/>
</dbReference>